<dbReference type="PANTHER" id="PTHR12919:SF20">
    <property type="entry name" value="SMALL RIBOSOMAL SUBUNIT PROTEIN BS16M"/>
    <property type="match status" value="1"/>
</dbReference>
<dbReference type="SUPFAM" id="SSF54565">
    <property type="entry name" value="Ribosomal protein S16"/>
    <property type="match status" value="1"/>
</dbReference>
<evidence type="ECO:0000256" key="3">
    <source>
        <dbReference type="ARBA" id="ARBA00023274"/>
    </source>
</evidence>
<evidence type="ECO:0000256" key="2">
    <source>
        <dbReference type="ARBA" id="ARBA00022980"/>
    </source>
</evidence>
<comment type="similarity">
    <text evidence="1">Belongs to the bacterial ribosomal protein bS16 family.</text>
</comment>
<dbReference type="GO" id="GO:0005739">
    <property type="term" value="C:mitochondrion"/>
    <property type="evidence" value="ECO:0007669"/>
    <property type="project" value="GOC"/>
</dbReference>
<dbReference type="PANTHER" id="PTHR12919">
    <property type="entry name" value="30S RIBOSOMAL PROTEIN S16"/>
    <property type="match status" value="1"/>
</dbReference>
<dbReference type="InterPro" id="IPR000307">
    <property type="entry name" value="Ribosomal_bS16"/>
</dbReference>
<organism evidence="4">
    <name type="scientific">Fibrocapsa japonica</name>
    <dbReference type="NCBI Taxonomy" id="94617"/>
    <lineage>
        <taxon>Eukaryota</taxon>
        <taxon>Sar</taxon>
        <taxon>Stramenopiles</taxon>
        <taxon>Ochrophyta</taxon>
        <taxon>Raphidophyceae</taxon>
        <taxon>Chattonellales</taxon>
        <taxon>Chattonellaceae</taxon>
        <taxon>Fibrocapsa</taxon>
    </lineage>
</organism>
<gene>
    <name evidence="4" type="ORF">FJAP1339_LOCUS9944</name>
</gene>
<dbReference type="InterPro" id="IPR023803">
    <property type="entry name" value="Ribosomal_bS16_dom_sf"/>
</dbReference>
<protein>
    <recommendedName>
        <fullName evidence="5">30S ribosomal protein S16, chloroplastic</fullName>
    </recommendedName>
</protein>
<dbReference type="GO" id="GO:0003735">
    <property type="term" value="F:structural constituent of ribosome"/>
    <property type="evidence" value="ECO:0007669"/>
    <property type="project" value="InterPro"/>
</dbReference>
<dbReference type="HAMAP" id="MF_00385">
    <property type="entry name" value="Ribosomal_bS16"/>
    <property type="match status" value="1"/>
</dbReference>
<dbReference type="GO" id="GO:0015935">
    <property type="term" value="C:small ribosomal subunit"/>
    <property type="evidence" value="ECO:0007669"/>
    <property type="project" value="TreeGrafter"/>
</dbReference>
<dbReference type="GO" id="GO:0032543">
    <property type="term" value="P:mitochondrial translation"/>
    <property type="evidence" value="ECO:0007669"/>
    <property type="project" value="TreeGrafter"/>
</dbReference>
<dbReference type="NCBIfam" id="TIGR00002">
    <property type="entry name" value="S16"/>
    <property type="match status" value="1"/>
</dbReference>
<reference evidence="4" key="1">
    <citation type="submission" date="2021-01" db="EMBL/GenBank/DDBJ databases">
        <authorList>
            <person name="Corre E."/>
            <person name="Pelletier E."/>
            <person name="Niang G."/>
            <person name="Scheremetjew M."/>
            <person name="Finn R."/>
            <person name="Kale V."/>
            <person name="Holt S."/>
            <person name="Cochrane G."/>
            <person name="Meng A."/>
            <person name="Brown T."/>
            <person name="Cohen L."/>
        </authorList>
    </citation>
    <scope>NUCLEOTIDE SEQUENCE</scope>
    <source>
        <strain evidence="4">CCMP1661</strain>
    </source>
</reference>
<keyword evidence="3" id="KW-0687">Ribonucleoprotein</keyword>
<name>A0A7S2V6U9_9STRA</name>
<evidence type="ECO:0000256" key="1">
    <source>
        <dbReference type="ARBA" id="ARBA00006668"/>
    </source>
</evidence>
<proteinExistence type="inferred from homology"/>
<accession>A0A7S2V6U9</accession>
<evidence type="ECO:0000313" key="4">
    <source>
        <dbReference type="EMBL" id="CAD9871006.1"/>
    </source>
</evidence>
<dbReference type="EMBL" id="HBHR01019602">
    <property type="protein sequence ID" value="CAD9871006.1"/>
    <property type="molecule type" value="Transcribed_RNA"/>
</dbReference>
<sequence length="145" mass="16162">MVVRMRLQRFGRTHQPFYRIVTADSRSPRNGKFLEIVGTYNPIASKDGVKELHFKFDRVKYWLGVGAQPSDRVAWLLGQSGLLPPAPRRNSAFVGVAKSQRKEVGDGSKGFSTLTRSVPSPSNFPVIGQICTGNLLRDSWKKALC</sequence>
<dbReference type="Pfam" id="PF00886">
    <property type="entry name" value="Ribosomal_S16"/>
    <property type="match status" value="1"/>
</dbReference>
<evidence type="ECO:0008006" key="5">
    <source>
        <dbReference type="Google" id="ProtNLM"/>
    </source>
</evidence>
<dbReference type="AlphaFoldDB" id="A0A7S2V6U9"/>
<dbReference type="Gene3D" id="3.30.1320.10">
    <property type="match status" value="1"/>
</dbReference>
<keyword evidence="2" id="KW-0689">Ribosomal protein</keyword>